<proteinExistence type="predicted"/>
<reference evidence="1" key="2">
    <citation type="journal article" date="2015" name="Data Brief">
        <title>Shoot transcriptome of the giant reed, Arundo donax.</title>
        <authorList>
            <person name="Barrero R.A."/>
            <person name="Guerrero F.D."/>
            <person name="Moolhuijzen P."/>
            <person name="Goolsby J.A."/>
            <person name="Tidwell J."/>
            <person name="Bellgard S.E."/>
            <person name="Bellgard M.I."/>
        </authorList>
    </citation>
    <scope>NUCLEOTIDE SEQUENCE</scope>
    <source>
        <tissue evidence="1">Shoot tissue taken approximately 20 cm above the soil surface</tissue>
    </source>
</reference>
<protein>
    <submittedName>
        <fullName evidence="1">Uncharacterized protein</fullName>
    </submittedName>
</protein>
<name>A0A0A9E4F7_ARUDO</name>
<sequence>MPPVVFETRSQFPFNQTQAVSRVSTLRP</sequence>
<accession>A0A0A9E4F7</accession>
<organism evidence="1">
    <name type="scientific">Arundo donax</name>
    <name type="common">Giant reed</name>
    <name type="synonym">Donax arundinaceus</name>
    <dbReference type="NCBI Taxonomy" id="35708"/>
    <lineage>
        <taxon>Eukaryota</taxon>
        <taxon>Viridiplantae</taxon>
        <taxon>Streptophyta</taxon>
        <taxon>Embryophyta</taxon>
        <taxon>Tracheophyta</taxon>
        <taxon>Spermatophyta</taxon>
        <taxon>Magnoliopsida</taxon>
        <taxon>Liliopsida</taxon>
        <taxon>Poales</taxon>
        <taxon>Poaceae</taxon>
        <taxon>PACMAD clade</taxon>
        <taxon>Arundinoideae</taxon>
        <taxon>Arundineae</taxon>
        <taxon>Arundo</taxon>
    </lineage>
</organism>
<evidence type="ECO:0000313" key="1">
    <source>
        <dbReference type="EMBL" id="JAD92780.1"/>
    </source>
</evidence>
<dbReference type="EMBL" id="GBRH01205115">
    <property type="protein sequence ID" value="JAD92780.1"/>
    <property type="molecule type" value="Transcribed_RNA"/>
</dbReference>
<reference evidence="1" key="1">
    <citation type="submission" date="2014-09" db="EMBL/GenBank/DDBJ databases">
        <authorList>
            <person name="Magalhaes I.L.F."/>
            <person name="Oliveira U."/>
            <person name="Santos F.R."/>
            <person name="Vidigal T.H.D.A."/>
            <person name="Brescovit A.D."/>
            <person name="Santos A.J."/>
        </authorList>
    </citation>
    <scope>NUCLEOTIDE SEQUENCE</scope>
    <source>
        <tissue evidence="1">Shoot tissue taken approximately 20 cm above the soil surface</tissue>
    </source>
</reference>
<dbReference type="AlphaFoldDB" id="A0A0A9E4F7"/>